<evidence type="ECO:0000313" key="2">
    <source>
        <dbReference type="Proteomes" id="UP000231081"/>
    </source>
</evidence>
<reference evidence="1 2" key="1">
    <citation type="submission" date="2017-09" db="EMBL/GenBank/DDBJ databases">
        <title>Depth-based differentiation of microbial function through sediment-hosted aquifers and enrichment of novel symbionts in the deep terrestrial subsurface.</title>
        <authorList>
            <person name="Probst A.J."/>
            <person name="Ladd B."/>
            <person name="Jarett J.K."/>
            <person name="Geller-Mcgrath D.E."/>
            <person name="Sieber C.M."/>
            <person name="Emerson J.B."/>
            <person name="Anantharaman K."/>
            <person name="Thomas B.C."/>
            <person name="Malmstrom R."/>
            <person name="Stieglmeier M."/>
            <person name="Klingl A."/>
            <person name="Woyke T."/>
            <person name="Ryan C.M."/>
            <person name="Banfield J.F."/>
        </authorList>
    </citation>
    <scope>NUCLEOTIDE SEQUENCE [LARGE SCALE GENOMIC DNA]</scope>
    <source>
        <strain evidence="1">CG23_combo_of_CG06-09_8_20_14_all_47_9</strain>
    </source>
</reference>
<evidence type="ECO:0000313" key="1">
    <source>
        <dbReference type="EMBL" id="PIP51893.1"/>
    </source>
</evidence>
<dbReference type="EMBL" id="PCSQ01000119">
    <property type="protein sequence ID" value="PIP51893.1"/>
    <property type="molecule type" value="Genomic_DNA"/>
</dbReference>
<proteinExistence type="predicted"/>
<dbReference type="InterPro" id="IPR029063">
    <property type="entry name" value="SAM-dependent_MTases_sf"/>
</dbReference>
<sequence length="214" mass="24583">MVLRQKIKYAYRGKFDPAKLAPDNIDRLSTGLVKPKIKLLELGCAAGFMSEYFRKRLGCTVIGVDINPEAKPAICGDLNDPMTWQKIKRLAPFDLVFASAILEHLPRPEETLQLIKQVLKPKGELIVTLPNIGHWRARLKIILGRFEYEDYGIFDRTHLRWFTYFTAQKLITGAGLTIKKILIDPAGGMKYCSWLVKYWPNLYAHQICIYATFH</sequence>
<accession>A0A2H0B2K2</accession>
<organism evidence="1 2">
    <name type="scientific">Candidatus Beckwithbacteria bacterium CG23_combo_of_CG06-09_8_20_14_all_47_9</name>
    <dbReference type="NCBI Taxonomy" id="1974498"/>
    <lineage>
        <taxon>Bacteria</taxon>
        <taxon>Candidatus Beckwithiibacteriota</taxon>
    </lineage>
</organism>
<gene>
    <name evidence="1" type="ORF">COX09_04580</name>
</gene>
<dbReference type="CDD" id="cd02440">
    <property type="entry name" value="AdoMet_MTases"/>
    <property type="match status" value="1"/>
</dbReference>
<evidence type="ECO:0008006" key="3">
    <source>
        <dbReference type="Google" id="ProtNLM"/>
    </source>
</evidence>
<dbReference type="SUPFAM" id="SSF53335">
    <property type="entry name" value="S-adenosyl-L-methionine-dependent methyltransferases"/>
    <property type="match status" value="1"/>
</dbReference>
<dbReference type="Gene3D" id="3.40.50.150">
    <property type="entry name" value="Vaccinia Virus protein VP39"/>
    <property type="match status" value="1"/>
</dbReference>
<dbReference type="Pfam" id="PF13489">
    <property type="entry name" value="Methyltransf_23"/>
    <property type="match status" value="1"/>
</dbReference>
<protein>
    <recommendedName>
        <fullName evidence="3">Methyltransferase type 11</fullName>
    </recommendedName>
</protein>
<dbReference type="PANTHER" id="PTHR43861">
    <property type="entry name" value="TRANS-ACONITATE 2-METHYLTRANSFERASE-RELATED"/>
    <property type="match status" value="1"/>
</dbReference>
<comment type="caution">
    <text evidence="1">The sequence shown here is derived from an EMBL/GenBank/DDBJ whole genome shotgun (WGS) entry which is preliminary data.</text>
</comment>
<name>A0A2H0B2K2_9BACT</name>
<dbReference type="Proteomes" id="UP000231081">
    <property type="component" value="Unassembled WGS sequence"/>
</dbReference>
<dbReference type="AlphaFoldDB" id="A0A2H0B2K2"/>